<gene>
    <name evidence="1" type="ORF">ERS852395_01447</name>
</gene>
<evidence type="ECO:0000313" key="2">
    <source>
        <dbReference type="Proteomes" id="UP000095447"/>
    </source>
</evidence>
<name>A0A174A3H8_9FIRM</name>
<dbReference type="Proteomes" id="UP000095447">
    <property type="component" value="Unassembled WGS sequence"/>
</dbReference>
<reference evidence="1 2" key="1">
    <citation type="submission" date="2015-09" db="EMBL/GenBank/DDBJ databases">
        <authorList>
            <consortium name="Pathogen Informatics"/>
        </authorList>
    </citation>
    <scope>NUCLEOTIDE SEQUENCE [LARGE SCALE GENOMIC DNA]</scope>
    <source>
        <strain evidence="1 2">2789STDY5608838</strain>
    </source>
</reference>
<dbReference type="EMBL" id="CYZA01000006">
    <property type="protein sequence ID" value="CUN83161.1"/>
    <property type="molecule type" value="Genomic_DNA"/>
</dbReference>
<proteinExistence type="predicted"/>
<evidence type="ECO:0000313" key="1">
    <source>
        <dbReference type="EMBL" id="CUN83161.1"/>
    </source>
</evidence>
<sequence>MQEKYKIGDIVRVRSNLKGNTRYYYDGSDNEYLFFNIAMQKFCGHAYKIIDKVSSFYPGYVNYRLALGDETCEWVFSDIMLEPVQCLGGLICKRKKN</sequence>
<dbReference type="AlphaFoldDB" id="A0A174A3H8"/>
<protein>
    <submittedName>
        <fullName evidence="1">Uncharacterized protein</fullName>
    </submittedName>
</protein>
<accession>A0A174A3H8</accession>
<dbReference type="RefSeq" id="WP_055053195.1">
    <property type="nucleotide sequence ID" value="NZ_CYZA01000006.1"/>
</dbReference>
<organism evidence="1 2">
    <name type="scientific">Blautia obeum</name>
    <dbReference type="NCBI Taxonomy" id="40520"/>
    <lineage>
        <taxon>Bacteria</taxon>
        <taxon>Bacillati</taxon>
        <taxon>Bacillota</taxon>
        <taxon>Clostridia</taxon>
        <taxon>Lachnospirales</taxon>
        <taxon>Lachnospiraceae</taxon>
        <taxon>Blautia</taxon>
    </lineage>
</organism>